<feature type="non-terminal residue" evidence="4">
    <location>
        <position position="244"/>
    </location>
</feature>
<evidence type="ECO:0000256" key="2">
    <source>
        <dbReference type="SAM" id="MobiDB-lite"/>
    </source>
</evidence>
<evidence type="ECO:0000256" key="1">
    <source>
        <dbReference type="PROSITE-ProRule" id="PRU00042"/>
    </source>
</evidence>
<dbReference type="SMART" id="SM00355">
    <property type="entry name" value="ZnF_C2H2"/>
    <property type="match status" value="2"/>
</dbReference>
<dbReference type="Proteomes" id="UP000281553">
    <property type="component" value="Unassembled WGS sequence"/>
</dbReference>
<feature type="region of interest" description="Disordered" evidence="2">
    <location>
        <begin position="210"/>
        <end position="244"/>
    </location>
</feature>
<reference evidence="4 5" key="1">
    <citation type="submission" date="2018-11" db="EMBL/GenBank/DDBJ databases">
        <authorList>
            <consortium name="Pathogen Informatics"/>
        </authorList>
    </citation>
    <scope>NUCLEOTIDE SEQUENCE [LARGE SCALE GENOMIC DNA]</scope>
</reference>
<dbReference type="Pfam" id="PF13912">
    <property type="entry name" value="zf-C2H2_6"/>
    <property type="match status" value="1"/>
</dbReference>
<proteinExistence type="predicted"/>
<keyword evidence="1" id="KW-0479">Metal-binding</keyword>
<dbReference type="OrthoDB" id="6244899at2759"/>
<dbReference type="PROSITE" id="PS50157">
    <property type="entry name" value="ZINC_FINGER_C2H2_2"/>
    <property type="match status" value="1"/>
</dbReference>
<name>A0A3P7P8V7_DIBLA</name>
<dbReference type="GO" id="GO:0008270">
    <property type="term" value="F:zinc ion binding"/>
    <property type="evidence" value="ECO:0007669"/>
    <property type="project" value="UniProtKB-KW"/>
</dbReference>
<protein>
    <recommendedName>
        <fullName evidence="3">C2H2-type domain-containing protein</fullName>
    </recommendedName>
</protein>
<evidence type="ECO:0000313" key="4">
    <source>
        <dbReference type="EMBL" id="VDN16492.1"/>
    </source>
</evidence>
<keyword evidence="1" id="KW-0862">Zinc</keyword>
<keyword evidence="1" id="KW-0863">Zinc-finger</keyword>
<sequence>MDLSWRVERNSSAEISLQPVSTEPSKVQMKKRKLGETATIYICPICSRELPTLTAFIEHMATHHHRLPDACNERVADEPLPAVKEESAFAQSSEDKRRDCQKCQQIAHFETHHVHSVAICSLCGLWFTSKSLFAAHAMEAHVRRTERAASPRRTGWITGDRLRDAASSLSESNFLDPVVASILLSGLLLSTSSQTLRLLPYIRDSFASTTDTLPRKPQATAGAREASEAVRPISSPKPIEQRSE</sequence>
<evidence type="ECO:0000313" key="5">
    <source>
        <dbReference type="Proteomes" id="UP000281553"/>
    </source>
</evidence>
<organism evidence="4 5">
    <name type="scientific">Dibothriocephalus latus</name>
    <name type="common">Fish tapeworm</name>
    <name type="synonym">Diphyllobothrium latum</name>
    <dbReference type="NCBI Taxonomy" id="60516"/>
    <lineage>
        <taxon>Eukaryota</taxon>
        <taxon>Metazoa</taxon>
        <taxon>Spiralia</taxon>
        <taxon>Lophotrochozoa</taxon>
        <taxon>Platyhelminthes</taxon>
        <taxon>Cestoda</taxon>
        <taxon>Eucestoda</taxon>
        <taxon>Diphyllobothriidea</taxon>
        <taxon>Diphyllobothriidae</taxon>
        <taxon>Dibothriocephalus</taxon>
    </lineage>
</organism>
<dbReference type="PROSITE" id="PS00028">
    <property type="entry name" value="ZINC_FINGER_C2H2_1"/>
    <property type="match status" value="2"/>
</dbReference>
<evidence type="ECO:0000259" key="3">
    <source>
        <dbReference type="PROSITE" id="PS50157"/>
    </source>
</evidence>
<dbReference type="EMBL" id="UYRU01066011">
    <property type="protein sequence ID" value="VDN16492.1"/>
    <property type="molecule type" value="Genomic_DNA"/>
</dbReference>
<dbReference type="AlphaFoldDB" id="A0A3P7P8V7"/>
<gene>
    <name evidence="4" type="ORF">DILT_LOCUS12323</name>
</gene>
<keyword evidence="5" id="KW-1185">Reference proteome</keyword>
<feature type="domain" description="C2H2-type" evidence="3">
    <location>
        <begin position="41"/>
        <end position="68"/>
    </location>
</feature>
<accession>A0A3P7P8V7</accession>
<dbReference type="InterPro" id="IPR013087">
    <property type="entry name" value="Znf_C2H2_type"/>
</dbReference>